<proteinExistence type="predicted"/>
<reference evidence="2 3" key="1">
    <citation type="submission" date="2020-08" db="EMBL/GenBank/DDBJ databases">
        <authorList>
            <person name="Newling K."/>
            <person name="Davey J."/>
            <person name="Forrester S."/>
        </authorList>
    </citation>
    <scope>NUCLEOTIDE SEQUENCE [LARGE SCALE GENOMIC DNA]</scope>
    <source>
        <strain evidence="3">Crithidia deanei Carvalho (ATCC PRA-265)</strain>
    </source>
</reference>
<evidence type="ECO:0000256" key="1">
    <source>
        <dbReference type="SAM" id="MobiDB-lite"/>
    </source>
</evidence>
<dbReference type="EMBL" id="LR877153">
    <property type="protein sequence ID" value="CAD2217813.1"/>
    <property type="molecule type" value="Genomic_DNA"/>
</dbReference>
<dbReference type="Proteomes" id="UP000515908">
    <property type="component" value="Chromosome 09"/>
</dbReference>
<feature type="region of interest" description="Disordered" evidence="1">
    <location>
        <begin position="272"/>
        <end position="295"/>
    </location>
</feature>
<name>A0A7G2CGJ3_9TRYP</name>
<sequence>MKKRTQLAADANQAYWLPPATECAVAALRCPDHFKTKRTAKVEYDGENCVIGFEGATRCELMCLKLYEGCTTPSHVCLEKCHIQSREADDKHKCCPYPCRKTLPCGHGCHANCGDPCGPCGFTGLHKLKCGQRVISGITTDQVMQYTFFNHFQKSACGDAHRNCEEKVAHTCSRCGVKSLICCTVLTNLYCRAKQDANDTSTTETRAEPTEEAPPQGEPTDYGEMADFTLPENYCVGCVQLYNKVCSAFGYEAYPTPDLEKLTAIELGEEGEEEEVLAGASLPRHTRCPTRRRRN</sequence>
<protein>
    <submittedName>
        <fullName evidence="2">Uncharacterized protein</fullName>
    </submittedName>
</protein>
<dbReference type="VEuPathDB" id="TriTrypDB:ADEAN_000529600"/>
<accession>A0A7G2CGJ3</accession>
<dbReference type="AlphaFoldDB" id="A0A7G2CGJ3"/>
<organism evidence="2 3">
    <name type="scientific">Angomonas deanei</name>
    <dbReference type="NCBI Taxonomy" id="59799"/>
    <lineage>
        <taxon>Eukaryota</taxon>
        <taxon>Discoba</taxon>
        <taxon>Euglenozoa</taxon>
        <taxon>Kinetoplastea</taxon>
        <taxon>Metakinetoplastina</taxon>
        <taxon>Trypanosomatida</taxon>
        <taxon>Trypanosomatidae</taxon>
        <taxon>Strigomonadinae</taxon>
        <taxon>Angomonas</taxon>
    </lineage>
</organism>
<feature type="region of interest" description="Disordered" evidence="1">
    <location>
        <begin position="200"/>
        <end position="220"/>
    </location>
</feature>
<feature type="compositionally biased region" description="Basic residues" evidence="1">
    <location>
        <begin position="284"/>
        <end position="295"/>
    </location>
</feature>
<gene>
    <name evidence="2" type="ORF">ADEAN_000529600</name>
</gene>
<evidence type="ECO:0000313" key="2">
    <source>
        <dbReference type="EMBL" id="CAD2217813.1"/>
    </source>
</evidence>
<keyword evidence="3" id="KW-1185">Reference proteome</keyword>
<evidence type="ECO:0000313" key="3">
    <source>
        <dbReference type="Proteomes" id="UP000515908"/>
    </source>
</evidence>